<dbReference type="InterPro" id="IPR050595">
    <property type="entry name" value="Bact_response_regulator"/>
</dbReference>
<keyword evidence="1 2" id="KW-0597">Phosphoprotein</keyword>
<reference evidence="4" key="1">
    <citation type="submission" date="2023-04" db="EMBL/GenBank/DDBJ databases">
        <title>Sphingomonas sp. MAHUQ-71 isolated from rice field.</title>
        <authorList>
            <person name="Huq M.A."/>
        </authorList>
    </citation>
    <scope>NUCLEOTIDE SEQUENCE</scope>
    <source>
        <strain evidence="4">MAHUQ-71</strain>
    </source>
</reference>
<protein>
    <submittedName>
        <fullName evidence="4">Response regulator</fullName>
    </submittedName>
</protein>
<feature type="domain" description="Response regulatory" evidence="3">
    <location>
        <begin position="5"/>
        <end position="118"/>
    </location>
</feature>
<dbReference type="PANTHER" id="PTHR44591">
    <property type="entry name" value="STRESS RESPONSE REGULATOR PROTEIN 1"/>
    <property type="match status" value="1"/>
</dbReference>
<dbReference type="Proteomes" id="UP001160625">
    <property type="component" value="Unassembled WGS sequence"/>
</dbReference>
<dbReference type="PANTHER" id="PTHR44591:SF3">
    <property type="entry name" value="RESPONSE REGULATORY DOMAIN-CONTAINING PROTEIN"/>
    <property type="match status" value="1"/>
</dbReference>
<keyword evidence="5" id="KW-1185">Reference proteome</keyword>
<comment type="caution">
    <text evidence="4">The sequence shown here is derived from an EMBL/GenBank/DDBJ whole genome shotgun (WGS) entry which is preliminary data.</text>
</comment>
<dbReference type="Gene3D" id="3.40.50.2300">
    <property type="match status" value="1"/>
</dbReference>
<organism evidence="4 5">
    <name type="scientific">Sphingomonas oryzagri</name>
    <dbReference type="NCBI Taxonomy" id="3042314"/>
    <lineage>
        <taxon>Bacteria</taxon>
        <taxon>Pseudomonadati</taxon>
        <taxon>Pseudomonadota</taxon>
        <taxon>Alphaproteobacteria</taxon>
        <taxon>Sphingomonadales</taxon>
        <taxon>Sphingomonadaceae</taxon>
        <taxon>Sphingomonas</taxon>
    </lineage>
</organism>
<evidence type="ECO:0000313" key="4">
    <source>
        <dbReference type="EMBL" id="MDH7638271.1"/>
    </source>
</evidence>
<feature type="modified residue" description="4-aspartylphosphate" evidence="2">
    <location>
        <position position="55"/>
    </location>
</feature>
<proteinExistence type="predicted"/>
<evidence type="ECO:0000256" key="1">
    <source>
        <dbReference type="ARBA" id="ARBA00022553"/>
    </source>
</evidence>
<gene>
    <name evidence="4" type="ORF">QGN17_05975</name>
</gene>
<dbReference type="SUPFAM" id="SSF52172">
    <property type="entry name" value="CheY-like"/>
    <property type="match status" value="1"/>
</dbReference>
<sequence>MSKPTILVVEDEVFIRLDTIDRLEEAGFEVIEAGDADEAIHILETCAHIGILFTDVEMPGSMDGFALARVTRDRWPPIEIVVASGRRRPDATSLPDRGQFFGKPYDWPVLMSALHEIAK</sequence>
<dbReference type="InterPro" id="IPR001789">
    <property type="entry name" value="Sig_transdc_resp-reg_receiver"/>
</dbReference>
<dbReference type="RefSeq" id="WP_281043581.1">
    <property type="nucleotide sequence ID" value="NZ_JARYGZ010000001.1"/>
</dbReference>
<evidence type="ECO:0000259" key="3">
    <source>
        <dbReference type="PROSITE" id="PS50110"/>
    </source>
</evidence>
<dbReference type="Pfam" id="PF00072">
    <property type="entry name" value="Response_reg"/>
    <property type="match status" value="1"/>
</dbReference>
<evidence type="ECO:0000256" key="2">
    <source>
        <dbReference type="PROSITE-ProRule" id="PRU00169"/>
    </source>
</evidence>
<dbReference type="EMBL" id="JARYGZ010000001">
    <property type="protein sequence ID" value="MDH7638271.1"/>
    <property type="molecule type" value="Genomic_DNA"/>
</dbReference>
<dbReference type="InterPro" id="IPR011006">
    <property type="entry name" value="CheY-like_superfamily"/>
</dbReference>
<accession>A0ABT6N1L3</accession>
<dbReference type="PROSITE" id="PS50110">
    <property type="entry name" value="RESPONSE_REGULATORY"/>
    <property type="match status" value="1"/>
</dbReference>
<name>A0ABT6N1L3_9SPHN</name>
<dbReference type="SMART" id="SM00448">
    <property type="entry name" value="REC"/>
    <property type="match status" value="1"/>
</dbReference>
<evidence type="ECO:0000313" key="5">
    <source>
        <dbReference type="Proteomes" id="UP001160625"/>
    </source>
</evidence>